<accession>A0ABR3J9K7</accession>
<dbReference type="EMBL" id="JASNQZ010000011">
    <property type="protein sequence ID" value="KAL0951971.1"/>
    <property type="molecule type" value="Genomic_DNA"/>
</dbReference>
<protein>
    <submittedName>
        <fullName evidence="1">Uncharacterized protein</fullName>
    </submittedName>
</protein>
<keyword evidence="2" id="KW-1185">Reference proteome</keyword>
<comment type="caution">
    <text evidence="1">The sequence shown here is derived from an EMBL/GenBank/DDBJ whole genome shotgun (WGS) entry which is preliminary data.</text>
</comment>
<name>A0ABR3J9K7_9AGAR</name>
<evidence type="ECO:0000313" key="2">
    <source>
        <dbReference type="Proteomes" id="UP001556367"/>
    </source>
</evidence>
<proteinExistence type="predicted"/>
<organism evidence="1 2">
    <name type="scientific">Hohenbuehelia grisea</name>
    <dbReference type="NCBI Taxonomy" id="104357"/>
    <lineage>
        <taxon>Eukaryota</taxon>
        <taxon>Fungi</taxon>
        <taxon>Dikarya</taxon>
        <taxon>Basidiomycota</taxon>
        <taxon>Agaricomycotina</taxon>
        <taxon>Agaricomycetes</taxon>
        <taxon>Agaricomycetidae</taxon>
        <taxon>Agaricales</taxon>
        <taxon>Pleurotineae</taxon>
        <taxon>Pleurotaceae</taxon>
        <taxon>Hohenbuehelia</taxon>
    </lineage>
</organism>
<dbReference type="Proteomes" id="UP001556367">
    <property type="component" value="Unassembled WGS sequence"/>
</dbReference>
<sequence>MPVGSLRSASGSALHISDEYGLAGPHRLATLCDFCALHEAFACYPSEPPEVIKDLSRYTFWKLCFAIATSQPSLYLYRIALSSIWKTRHRSNDAPGDTWPIICRYHFASTFLRSSLLDRQVTLQ</sequence>
<evidence type="ECO:0000313" key="1">
    <source>
        <dbReference type="EMBL" id="KAL0951971.1"/>
    </source>
</evidence>
<gene>
    <name evidence="1" type="ORF">HGRIS_008623</name>
</gene>
<reference evidence="2" key="1">
    <citation type="submission" date="2024-06" db="EMBL/GenBank/DDBJ databases">
        <title>Multi-omics analyses provide insights into the biosynthesis of the anticancer antibiotic pleurotin in Hohenbuehelia grisea.</title>
        <authorList>
            <person name="Weaver J.A."/>
            <person name="Alberti F."/>
        </authorList>
    </citation>
    <scope>NUCLEOTIDE SEQUENCE [LARGE SCALE GENOMIC DNA]</scope>
    <source>
        <strain evidence="2">T-177</strain>
    </source>
</reference>